<feature type="compositionally biased region" description="Basic and acidic residues" evidence="3">
    <location>
        <begin position="10"/>
        <end position="23"/>
    </location>
</feature>
<keyword evidence="2" id="KW-0560">Oxidoreductase</keyword>
<evidence type="ECO:0000256" key="3">
    <source>
        <dbReference type="SAM" id="MobiDB-lite"/>
    </source>
</evidence>
<feature type="region of interest" description="Disordered" evidence="3">
    <location>
        <begin position="1"/>
        <end position="50"/>
    </location>
</feature>
<dbReference type="InterPro" id="IPR000683">
    <property type="entry name" value="Gfo/Idh/MocA-like_OxRdtase_N"/>
</dbReference>
<dbReference type="PANTHER" id="PTHR22604">
    <property type="entry name" value="OXIDOREDUCTASES"/>
    <property type="match status" value="1"/>
</dbReference>
<dbReference type="InterPro" id="IPR036291">
    <property type="entry name" value="NAD(P)-bd_dom_sf"/>
</dbReference>
<organism evidence="6 7">
    <name type="scientific">Natrialba hulunbeirensis JCM 10989</name>
    <dbReference type="NCBI Taxonomy" id="1227493"/>
    <lineage>
        <taxon>Archaea</taxon>
        <taxon>Methanobacteriati</taxon>
        <taxon>Methanobacteriota</taxon>
        <taxon>Stenosarchaea group</taxon>
        <taxon>Halobacteria</taxon>
        <taxon>Halobacteriales</taxon>
        <taxon>Natrialbaceae</taxon>
        <taxon>Natrialba</taxon>
    </lineage>
</organism>
<evidence type="ECO:0000313" key="7">
    <source>
        <dbReference type="Proteomes" id="UP000011519"/>
    </source>
</evidence>
<dbReference type="Gene3D" id="3.40.50.720">
    <property type="entry name" value="NAD(P)-binding Rossmann-like Domain"/>
    <property type="match status" value="1"/>
</dbReference>
<feature type="domain" description="GFO/IDH/MocA-like oxidoreductase" evidence="5">
    <location>
        <begin position="183"/>
        <end position="305"/>
    </location>
</feature>
<evidence type="ECO:0000313" key="6">
    <source>
        <dbReference type="EMBL" id="ELY89500.1"/>
    </source>
</evidence>
<dbReference type="NCBIfam" id="NF041392">
    <property type="entry name" value="XylDh_Gfo6_Halo"/>
    <property type="match status" value="1"/>
</dbReference>
<dbReference type="PATRIC" id="fig|1227493.4.peg.2657"/>
<dbReference type="Pfam" id="PF01408">
    <property type="entry name" value="GFO_IDH_MocA"/>
    <property type="match status" value="1"/>
</dbReference>
<dbReference type="SUPFAM" id="SSF51735">
    <property type="entry name" value="NAD(P)-binding Rossmann-fold domains"/>
    <property type="match status" value="1"/>
</dbReference>
<accession>L9ZST5</accession>
<comment type="similarity">
    <text evidence="1">Belongs to the Gfo/Idh/MocA family.</text>
</comment>
<feature type="domain" description="Gfo/Idh/MocA-like oxidoreductase N-terminal" evidence="4">
    <location>
        <begin position="53"/>
        <end position="174"/>
    </location>
</feature>
<dbReference type="SUPFAM" id="SSF55347">
    <property type="entry name" value="Glyceraldehyde-3-phosphate dehydrogenase-like, C-terminal domain"/>
    <property type="match status" value="1"/>
</dbReference>
<evidence type="ECO:0000256" key="1">
    <source>
        <dbReference type="ARBA" id="ARBA00010928"/>
    </source>
</evidence>
<dbReference type="STRING" id="1227493.C483_13278"/>
<evidence type="ECO:0000259" key="4">
    <source>
        <dbReference type="Pfam" id="PF01408"/>
    </source>
</evidence>
<keyword evidence="7" id="KW-1185">Reference proteome</keyword>
<dbReference type="Gene3D" id="3.30.360.10">
    <property type="entry name" value="Dihydrodipicolinate Reductase, domain 2"/>
    <property type="match status" value="1"/>
</dbReference>
<feature type="compositionally biased region" description="Low complexity" evidence="3">
    <location>
        <begin position="37"/>
        <end position="50"/>
    </location>
</feature>
<proteinExistence type="inferred from homology"/>
<dbReference type="Proteomes" id="UP000011519">
    <property type="component" value="Unassembled WGS sequence"/>
</dbReference>
<dbReference type="InterPro" id="IPR050984">
    <property type="entry name" value="Gfo/Idh/MocA_domain"/>
</dbReference>
<dbReference type="GO" id="GO:0000166">
    <property type="term" value="F:nucleotide binding"/>
    <property type="evidence" value="ECO:0007669"/>
    <property type="project" value="InterPro"/>
</dbReference>
<sequence>MSLENAFAEFTHRDWERTEREQAGEDAQPAASDRSGTPATSETSATPATPETIRLAIVGVGNFARNRALPAIAESRYCETTMLVTGSPDQCRTLHERFGIDHIVTYDAFLAGNHVDTYDAVYVATPNAFHGRYAITAADHGKHVLCEKPLETTAERAQEIVDACDDAGVTLMTAYRLQVEPAVRRTKELVADGVIGDVVQAHAGFSHPLLDHADPDTWRLDPDLAGGGALVDLGIYPLNTIRFILEMDPDSVYATTHSSTAPFDAVDEHVSFQLEFPTGATAACTASFDAHASSWLELIGTDGLISIASPFGGVVPQEMVVESGDVRMEYTGPSVDEVREEFEYFGYCVVTGTDPEPDGEDGVADLAIIEAAYESAETHCRVELS</sequence>
<dbReference type="OrthoDB" id="195534at2157"/>
<evidence type="ECO:0000259" key="5">
    <source>
        <dbReference type="Pfam" id="PF22725"/>
    </source>
</evidence>
<dbReference type="PANTHER" id="PTHR22604:SF105">
    <property type="entry name" value="TRANS-1,2-DIHYDROBENZENE-1,2-DIOL DEHYDROGENASE"/>
    <property type="match status" value="1"/>
</dbReference>
<evidence type="ECO:0000256" key="2">
    <source>
        <dbReference type="ARBA" id="ARBA00023002"/>
    </source>
</evidence>
<dbReference type="AlphaFoldDB" id="L9ZST5"/>
<comment type="caution">
    <text evidence="6">The sequence shown here is derived from an EMBL/GenBank/DDBJ whole genome shotgun (WGS) entry which is preliminary data.</text>
</comment>
<protein>
    <submittedName>
        <fullName evidence="6">Oxidoreductase domain-containing protein</fullName>
    </submittedName>
</protein>
<reference evidence="6 7" key="1">
    <citation type="journal article" date="2014" name="PLoS Genet.">
        <title>Phylogenetically driven sequencing of extremely halophilic archaea reveals strategies for static and dynamic osmo-response.</title>
        <authorList>
            <person name="Becker E.A."/>
            <person name="Seitzer P.M."/>
            <person name="Tritt A."/>
            <person name="Larsen D."/>
            <person name="Krusor M."/>
            <person name="Yao A.I."/>
            <person name="Wu D."/>
            <person name="Madern D."/>
            <person name="Eisen J.A."/>
            <person name="Darling A.E."/>
            <person name="Facciotti M.T."/>
        </authorList>
    </citation>
    <scope>NUCLEOTIDE SEQUENCE [LARGE SCALE GENOMIC DNA]</scope>
    <source>
        <strain evidence="6 7">JCM 10989</strain>
    </source>
</reference>
<dbReference type="RefSeq" id="WP_006653825.1">
    <property type="nucleotide sequence ID" value="NZ_AOIM01000036.1"/>
</dbReference>
<dbReference type="InterPro" id="IPR055170">
    <property type="entry name" value="GFO_IDH_MocA-like_dom"/>
</dbReference>
<name>L9ZST5_9EURY</name>
<dbReference type="EMBL" id="AOIM01000036">
    <property type="protein sequence ID" value="ELY89500.1"/>
    <property type="molecule type" value="Genomic_DNA"/>
</dbReference>
<gene>
    <name evidence="6" type="ORF">C483_13278</name>
</gene>
<dbReference type="InterPro" id="IPR049838">
    <property type="entry name" value="XacA-like"/>
</dbReference>
<dbReference type="GO" id="GO:0016491">
    <property type="term" value="F:oxidoreductase activity"/>
    <property type="evidence" value="ECO:0007669"/>
    <property type="project" value="UniProtKB-KW"/>
</dbReference>
<dbReference type="Pfam" id="PF22725">
    <property type="entry name" value="GFO_IDH_MocA_C3"/>
    <property type="match status" value="1"/>
</dbReference>